<dbReference type="AlphaFoldDB" id="A0A3B0W4F1"/>
<dbReference type="InterPro" id="IPR027417">
    <property type="entry name" value="P-loop_NTPase"/>
</dbReference>
<dbReference type="SUPFAM" id="SSF52540">
    <property type="entry name" value="P-loop containing nucleoside triphosphate hydrolases"/>
    <property type="match status" value="1"/>
</dbReference>
<name>A0A3B0W4F1_9ZZZZ</name>
<dbReference type="PANTHER" id="PTHR39206:SF1">
    <property type="entry name" value="SLL8004 PROTEIN"/>
    <property type="match status" value="1"/>
</dbReference>
<protein>
    <recommendedName>
        <fullName evidence="2">UDP-N-acetylglucosamine kinase</fullName>
    </recommendedName>
</protein>
<reference evidence="1" key="1">
    <citation type="submission" date="2018-06" db="EMBL/GenBank/DDBJ databases">
        <authorList>
            <person name="Zhirakovskaya E."/>
        </authorList>
    </citation>
    <scope>NUCLEOTIDE SEQUENCE</scope>
</reference>
<dbReference type="PANTHER" id="PTHR39206">
    <property type="entry name" value="SLL8004 PROTEIN"/>
    <property type="match status" value="1"/>
</dbReference>
<dbReference type="Gene3D" id="3.40.50.300">
    <property type="entry name" value="P-loop containing nucleotide triphosphate hydrolases"/>
    <property type="match status" value="1"/>
</dbReference>
<dbReference type="EMBL" id="UOFE01000006">
    <property type="protein sequence ID" value="VAW50745.1"/>
    <property type="molecule type" value="Genomic_DNA"/>
</dbReference>
<sequence length="195" mass="21933">MKDKKQLWILAGGNGAGKSTFHHRYLELEGTPFINADILAQQLYPDAPEQYSYDAAIVATQLRTQLLHDGRSFCFETVFSHSSKIDFIAQAKTLGYEIIFVFIHLENNSLNQARVSQRVAAGGHDVPVEKIISRLPRVLINVRKVIPLCSQVYVLDNSRTDNPFKQVVIIQNARLNILSAPLPEWASELLVDYLG</sequence>
<gene>
    <name evidence="1" type="ORF">MNBD_GAMMA05-2673</name>
</gene>
<evidence type="ECO:0000313" key="1">
    <source>
        <dbReference type="EMBL" id="VAW50745.1"/>
    </source>
</evidence>
<organism evidence="1">
    <name type="scientific">hydrothermal vent metagenome</name>
    <dbReference type="NCBI Taxonomy" id="652676"/>
    <lineage>
        <taxon>unclassified sequences</taxon>
        <taxon>metagenomes</taxon>
        <taxon>ecological metagenomes</taxon>
    </lineage>
</organism>
<evidence type="ECO:0008006" key="2">
    <source>
        <dbReference type="Google" id="ProtNLM"/>
    </source>
</evidence>
<proteinExistence type="predicted"/>
<accession>A0A3B0W4F1</accession>
<dbReference type="Pfam" id="PF13671">
    <property type="entry name" value="AAA_33"/>
    <property type="match status" value="1"/>
</dbReference>